<comment type="caution">
    <text evidence="2">The sequence shown here is derived from an EMBL/GenBank/DDBJ whole genome shotgun (WGS) entry which is preliminary data.</text>
</comment>
<dbReference type="GO" id="GO:0009103">
    <property type="term" value="P:lipopolysaccharide biosynthetic process"/>
    <property type="evidence" value="ECO:0007669"/>
    <property type="project" value="TreeGrafter"/>
</dbReference>
<dbReference type="PANTHER" id="PTHR46401:SF2">
    <property type="entry name" value="GLYCOSYLTRANSFERASE WBBK-RELATED"/>
    <property type="match status" value="1"/>
</dbReference>
<evidence type="ECO:0000313" key="2">
    <source>
        <dbReference type="EMBL" id="HGY39552.1"/>
    </source>
</evidence>
<name>A0A7V4TH12_9BACT</name>
<evidence type="ECO:0000256" key="1">
    <source>
        <dbReference type="ARBA" id="ARBA00022679"/>
    </source>
</evidence>
<dbReference type="PANTHER" id="PTHR46401">
    <property type="entry name" value="GLYCOSYLTRANSFERASE WBBK-RELATED"/>
    <property type="match status" value="1"/>
</dbReference>
<dbReference type="SUPFAM" id="SSF53756">
    <property type="entry name" value="UDP-Glycosyltransferase/glycogen phosphorylase"/>
    <property type="match status" value="1"/>
</dbReference>
<keyword evidence="1 2" id="KW-0808">Transferase</keyword>
<sequence length="561" mass="63595">MPLSFVQAIPVIIEQVAHLKPSSILDVGIGFGKYGVLLREALELPYERYARSRWKVKIDGVEAFEGYRNPIHEFAYNRVFYGRIEEILSSLGQYDVILLIDVLEHFEKEEGKKLLQDLLLHARKSLLVSTPRFPAPQGAYLGNAFEAHKSRWHILDFVDFDFSYLHIPIGNNGAEVFHLFPTQSASRKQDDAVFIPEAQEKESSGPLTIGAYIPHKHLTGGMKMFFEYLRILKRRGHNIVLFWRGERNESAIPEWSLLGKGEVQEILISPHEPILPFIKGCNVVIALWFQQMEELAESPVPVVLFEQGSEFLFGDYQDLRPDSPVRQLLQKNYAVPWPIITVSPLLGTILKIRYGRNTTVVPNGVDTDFYRPGREKSNNTVLLVGNPQLRFKGFDIALQALEKAWRIYPNFEVHWVCQVSPRVYGISFPLKIVLNPPQDELARHYREATVFLFTSWYEGFGLPPLEAMASGTAVVATDCGGIRTYAQEGYNALLAEPGDVDSLAYALVFLLQNEEARKVLEERGRATALEFSLEKQALKFEEVLQGIARNASLSPFSRTTG</sequence>
<dbReference type="InterPro" id="IPR029063">
    <property type="entry name" value="SAM-dependent_MTases_sf"/>
</dbReference>
<dbReference type="Gene3D" id="3.40.50.2000">
    <property type="entry name" value="Glycogen Phosphorylase B"/>
    <property type="match status" value="2"/>
</dbReference>
<gene>
    <name evidence="2" type="ORF">ENW11_07110</name>
</gene>
<dbReference type="CDD" id="cd03801">
    <property type="entry name" value="GT4_PimA-like"/>
    <property type="match status" value="1"/>
</dbReference>
<dbReference type="EMBL" id="DTIY01000047">
    <property type="protein sequence ID" value="HGY39552.1"/>
    <property type="molecule type" value="Genomic_DNA"/>
</dbReference>
<organism evidence="2">
    <name type="scientific">Candidatus Caldatribacterium saccharofermentans</name>
    <dbReference type="NCBI Taxonomy" id="1454753"/>
    <lineage>
        <taxon>Bacteria</taxon>
        <taxon>Pseudomonadati</taxon>
        <taxon>Atribacterota</taxon>
        <taxon>Atribacteria</taxon>
        <taxon>Atribacterales</taxon>
        <taxon>Candidatus Caldatribacteriaceae</taxon>
        <taxon>Candidatus Caldatribacterium</taxon>
    </lineage>
</organism>
<protein>
    <submittedName>
        <fullName evidence="2">Glycosyltransferase</fullName>
    </submittedName>
</protein>
<dbReference type="AlphaFoldDB" id="A0A7V4TH12"/>
<dbReference type="Pfam" id="PF13692">
    <property type="entry name" value="Glyco_trans_1_4"/>
    <property type="match status" value="1"/>
</dbReference>
<accession>A0A7V4TH12</accession>
<dbReference type="SUPFAM" id="SSF53335">
    <property type="entry name" value="S-adenosyl-L-methionine-dependent methyltransferases"/>
    <property type="match status" value="1"/>
</dbReference>
<proteinExistence type="predicted"/>
<reference evidence="2" key="1">
    <citation type="journal article" date="2020" name="mSystems">
        <title>Genome- and Community-Level Interaction Insights into Carbon Utilization and Element Cycling Functions of Hydrothermarchaeota in Hydrothermal Sediment.</title>
        <authorList>
            <person name="Zhou Z."/>
            <person name="Liu Y."/>
            <person name="Xu W."/>
            <person name="Pan J."/>
            <person name="Luo Z.H."/>
            <person name="Li M."/>
        </authorList>
    </citation>
    <scope>NUCLEOTIDE SEQUENCE [LARGE SCALE GENOMIC DNA]</scope>
    <source>
        <strain evidence="2">SpSt-82</strain>
    </source>
</reference>
<dbReference type="GO" id="GO:0016757">
    <property type="term" value="F:glycosyltransferase activity"/>
    <property type="evidence" value="ECO:0007669"/>
    <property type="project" value="TreeGrafter"/>
</dbReference>
<dbReference type="Gene3D" id="3.40.50.150">
    <property type="entry name" value="Vaccinia Virus protein VP39"/>
    <property type="match status" value="1"/>
</dbReference>